<dbReference type="EMBL" id="JACHLI010000021">
    <property type="protein sequence ID" value="MBB4865726.1"/>
    <property type="molecule type" value="Genomic_DNA"/>
</dbReference>
<dbReference type="RefSeq" id="WP_184593522.1">
    <property type="nucleotide sequence ID" value="NZ_JACHLI010000021.1"/>
</dbReference>
<dbReference type="GO" id="GO:0008745">
    <property type="term" value="F:N-acetylmuramoyl-L-alanine amidase activity"/>
    <property type="evidence" value="ECO:0007669"/>
    <property type="project" value="UniProtKB-EC"/>
</dbReference>
<dbReference type="Gene3D" id="2.60.40.3500">
    <property type="match status" value="1"/>
</dbReference>
<evidence type="ECO:0000256" key="2">
    <source>
        <dbReference type="ARBA" id="ARBA00004418"/>
    </source>
</evidence>
<comment type="subcellular location">
    <subcellularLocation>
        <location evidence="2">Periplasm</location>
    </subcellularLocation>
</comment>
<dbReference type="Proteomes" id="UP000566995">
    <property type="component" value="Unassembled WGS sequence"/>
</dbReference>
<keyword evidence="7 12" id="KW-0378">Hydrolase</keyword>
<dbReference type="Pfam" id="PF01520">
    <property type="entry name" value="Amidase_3"/>
    <property type="match status" value="1"/>
</dbReference>
<keyword evidence="5 10" id="KW-0732">Signal</keyword>
<dbReference type="InterPro" id="IPR002508">
    <property type="entry name" value="MurNAc-LAA_cat"/>
</dbReference>
<sequence length="395" mass="41978">MNRRRLLQSLLASAAWLPSLAAFAGTRVLDARVFQSGGGLRLVVDLDGPFHFRTFALSAPERLVVDLEGAHPGADLSHLKLPGGLLKDLRSGNQGTGLRLVLDVTEPVDVNAFALAPEGGKGHRLVLDLRARATRAVAAGAAQKVLNGGRDIVVVVDAGHGGKDPGALGSKGEREKDVALLIAQNLARRIDCQPGFKARLVRNVDVFIPLRQRVEVARRCNADMFVSVHADAAPRRSASGASVYALSEHGASSTLARFMAQRENGADLIGTSSNLPLKGKDPALAGVILDMSINATIASSLDLGHSVLRSLGGITRLHQQRVDQAGFAVLKSPDIPSILVETGFISNDADCRRLHDSRHQQQLAEAIFSGLQGYFVQRPPQDSLLASLVRDGRSG</sequence>
<comment type="caution">
    <text evidence="12">The sequence shown here is derived from an EMBL/GenBank/DDBJ whole genome shotgun (WGS) entry which is preliminary data.</text>
</comment>
<proteinExistence type="inferred from homology"/>
<evidence type="ECO:0000256" key="4">
    <source>
        <dbReference type="ARBA" id="ARBA00011901"/>
    </source>
</evidence>
<dbReference type="Gene3D" id="3.40.630.40">
    <property type="entry name" value="Zn-dependent exopeptidases"/>
    <property type="match status" value="1"/>
</dbReference>
<keyword evidence="8" id="KW-0961">Cell wall biogenesis/degradation</keyword>
<comment type="catalytic activity">
    <reaction evidence="1">
        <text>Hydrolyzes the link between N-acetylmuramoyl residues and L-amino acid residues in certain cell-wall glycopeptides.</text>
        <dbReference type="EC" id="3.5.1.28"/>
    </reaction>
</comment>
<dbReference type="GO" id="GO:0030288">
    <property type="term" value="C:outer membrane-bounded periplasmic space"/>
    <property type="evidence" value="ECO:0007669"/>
    <property type="project" value="TreeGrafter"/>
</dbReference>
<dbReference type="GO" id="GO:0009253">
    <property type="term" value="P:peptidoglycan catabolic process"/>
    <property type="evidence" value="ECO:0007669"/>
    <property type="project" value="InterPro"/>
</dbReference>
<evidence type="ECO:0000259" key="11">
    <source>
        <dbReference type="SMART" id="SM00646"/>
    </source>
</evidence>
<dbReference type="SUPFAM" id="SSF53187">
    <property type="entry name" value="Zn-dependent exopeptidases"/>
    <property type="match status" value="1"/>
</dbReference>
<dbReference type="InterPro" id="IPR050695">
    <property type="entry name" value="N-acetylmuramoyl_amidase_3"/>
</dbReference>
<evidence type="ECO:0000256" key="3">
    <source>
        <dbReference type="ARBA" id="ARBA00010860"/>
    </source>
</evidence>
<evidence type="ECO:0000256" key="10">
    <source>
        <dbReference type="SAM" id="SignalP"/>
    </source>
</evidence>
<evidence type="ECO:0000313" key="13">
    <source>
        <dbReference type="Proteomes" id="UP000566995"/>
    </source>
</evidence>
<evidence type="ECO:0000256" key="6">
    <source>
        <dbReference type="ARBA" id="ARBA00022764"/>
    </source>
</evidence>
<evidence type="ECO:0000256" key="9">
    <source>
        <dbReference type="ARBA" id="ARBA00074581"/>
    </source>
</evidence>
<evidence type="ECO:0000313" key="12">
    <source>
        <dbReference type="EMBL" id="MBB4865726.1"/>
    </source>
</evidence>
<feature type="domain" description="MurNAc-LAA" evidence="11">
    <location>
        <begin position="214"/>
        <end position="372"/>
    </location>
</feature>
<dbReference type="PANTHER" id="PTHR30404:SF0">
    <property type="entry name" value="N-ACETYLMURAMOYL-L-ALANINE AMIDASE AMIC"/>
    <property type="match status" value="1"/>
</dbReference>
<gene>
    <name evidence="12" type="ORF">HNP46_004627</name>
</gene>
<dbReference type="PANTHER" id="PTHR30404">
    <property type="entry name" value="N-ACETYLMURAMOYL-L-ALANINE AMIDASE"/>
    <property type="match status" value="1"/>
</dbReference>
<evidence type="ECO:0000256" key="1">
    <source>
        <dbReference type="ARBA" id="ARBA00001561"/>
    </source>
</evidence>
<organism evidence="12 13">
    <name type="scientific">Pseudomonas nitroreducens</name>
    <dbReference type="NCBI Taxonomy" id="46680"/>
    <lineage>
        <taxon>Bacteria</taxon>
        <taxon>Pseudomonadati</taxon>
        <taxon>Pseudomonadota</taxon>
        <taxon>Gammaproteobacteria</taxon>
        <taxon>Pseudomonadales</taxon>
        <taxon>Pseudomonadaceae</taxon>
        <taxon>Pseudomonas</taxon>
    </lineage>
</organism>
<dbReference type="InterPro" id="IPR021731">
    <property type="entry name" value="AMIN_dom"/>
</dbReference>
<reference evidence="12 13" key="1">
    <citation type="submission" date="2020-08" db="EMBL/GenBank/DDBJ databases">
        <title>Functional genomics of gut bacteria from endangered species of beetles.</title>
        <authorList>
            <person name="Carlos-Shanley C."/>
        </authorList>
    </citation>
    <scope>NUCLEOTIDE SEQUENCE [LARGE SCALE GENOMIC DNA]</scope>
    <source>
        <strain evidence="12 13">S00179</strain>
    </source>
</reference>
<protein>
    <recommendedName>
        <fullName evidence="9">N-acetylmuramoyl-L-alanine amidase AmiC</fullName>
        <ecNumber evidence="4">3.5.1.28</ecNumber>
    </recommendedName>
</protein>
<dbReference type="GO" id="GO:0071555">
    <property type="term" value="P:cell wall organization"/>
    <property type="evidence" value="ECO:0007669"/>
    <property type="project" value="UniProtKB-KW"/>
</dbReference>
<evidence type="ECO:0000256" key="8">
    <source>
        <dbReference type="ARBA" id="ARBA00023316"/>
    </source>
</evidence>
<evidence type="ECO:0000256" key="7">
    <source>
        <dbReference type="ARBA" id="ARBA00022801"/>
    </source>
</evidence>
<dbReference type="FunFam" id="3.40.630.40:FF:000001">
    <property type="entry name" value="N-acetylmuramoyl-L-alanine amidase"/>
    <property type="match status" value="1"/>
</dbReference>
<feature type="signal peptide" evidence="10">
    <location>
        <begin position="1"/>
        <end position="24"/>
    </location>
</feature>
<name>A0A7W7KNF3_PSENT</name>
<dbReference type="Pfam" id="PF11741">
    <property type="entry name" value="AMIN"/>
    <property type="match status" value="1"/>
</dbReference>
<accession>A0A7W7KNF3</accession>
<keyword evidence="6" id="KW-0574">Periplasm</keyword>
<evidence type="ECO:0000256" key="5">
    <source>
        <dbReference type="ARBA" id="ARBA00022729"/>
    </source>
</evidence>
<comment type="similarity">
    <text evidence="3">Belongs to the N-acetylmuramoyl-L-alanine amidase 3 family.</text>
</comment>
<dbReference type="EC" id="3.5.1.28" evidence="4"/>
<dbReference type="SMART" id="SM00646">
    <property type="entry name" value="Ami_3"/>
    <property type="match status" value="1"/>
</dbReference>
<feature type="chain" id="PRO_5031172185" description="N-acetylmuramoyl-L-alanine amidase AmiC" evidence="10">
    <location>
        <begin position="25"/>
        <end position="395"/>
    </location>
</feature>
<dbReference type="AlphaFoldDB" id="A0A7W7KNF3"/>
<dbReference type="CDD" id="cd02696">
    <property type="entry name" value="MurNAc-LAA"/>
    <property type="match status" value="1"/>
</dbReference>